<organism evidence="1 2">
    <name type="scientific">Penicillium nordicum</name>
    <dbReference type="NCBI Taxonomy" id="229535"/>
    <lineage>
        <taxon>Eukaryota</taxon>
        <taxon>Fungi</taxon>
        <taxon>Dikarya</taxon>
        <taxon>Ascomycota</taxon>
        <taxon>Pezizomycotina</taxon>
        <taxon>Eurotiomycetes</taxon>
        <taxon>Eurotiomycetidae</taxon>
        <taxon>Eurotiales</taxon>
        <taxon>Aspergillaceae</taxon>
        <taxon>Penicillium</taxon>
    </lineage>
</organism>
<gene>
    <name evidence="1" type="ORF">ACN38_g7140</name>
</gene>
<protein>
    <submittedName>
        <fullName evidence="1">Uncharacterized protein</fullName>
    </submittedName>
</protein>
<dbReference type="AlphaFoldDB" id="A0A0M8P257"/>
<evidence type="ECO:0000313" key="2">
    <source>
        <dbReference type="Proteomes" id="UP000037696"/>
    </source>
</evidence>
<proteinExistence type="predicted"/>
<dbReference type="EMBL" id="LHQQ01000117">
    <property type="protein sequence ID" value="KOS41987.1"/>
    <property type="molecule type" value="Genomic_DNA"/>
</dbReference>
<keyword evidence="2" id="KW-1185">Reference proteome</keyword>
<dbReference type="Proteomes" id="UP000037696">
    <property type="component" value="Unassembled WGS sequence"/>
</dbReference>
<accession>A0A0M8P257</accession>
<reference evidence="1 2" key="1">
    <citation type="submission" date="2015-08" db="EMBL/GenBank/DDBJ databases">
        <title>Genome sequencing of Penicillium nordicum.</title>
        <authorList>
            <person name="Nguyen H.D."/>
            <person name="Seifert K.A."/>
        </authorList>
    </citation>
    <scope>NUCLEOTIDE SEQUENCE [LARGE SCALE GENOMIC DNA]</scope>
    <source>
        <strain evidence="1 2">DAOMC 185683</strain>
    </source>
</reference>
<evidence type="ECO:0000313" key="1">
    <source>
        <dbReference type="EMBL" id="KOS41987.1"/>
    </source>
</evidence>
<comment type="caution">
    <text evidence="1">The sequence shown here is derived from an EMBL/GenBank/DDBJ whole genome shotgun (WGS) entry which is preliminary data.</text>
</comment>
<name>A0A0M8P257_9EURO</name>
<sequence>MPCCEILRLVPFKGACALRMLESLPYYELQYVNNTLGTHIHRILGRARWISLSVLVLTPCRFLLTE</sequence>